<dbReference type="AlphaFoldDB" id="H0EK57"/>
<protein>
    <submittedName>
        <fullName evidence="2">Uncharacterized protein</fullName>
    </submittedName>
</protein>
<name>H0EK57_GLAL7</name>
<feature type="region of interest" description="Disordered" evidence="1">
    <location>
        <begin position="23"/>
        <end position="43"/>
    </location>
</feature>
<dbReference type="HOGENOM" id="CLU_1669536_0_0_1"/>
<evidence type="ECO:0000313" key="3">
    <source>
        <dbReference type="Proteomes" id="UP000005446"/>
    </source>
</evidence>
<reference evidence="2 3" key="1">
    <citation type="journal article" date="2012" name="Eukaryot. Cell">
        <title>Genome sequence of the fungus Glarea lozoyensis: the first genome sequence of a species from the Helotiaceae family.</title>
        <authorList>
            <person name="Youssar L."/>
            <person name="Gruening B.A."/>
            <person name="Erxleben A."/>
            <person name="Guenther S."/>
            <person name="Huettel W."/>
        </authorList>
    </citation>
    <scope>NUCLEOTIDE SEQUENCE [LARGE SCALE GENOMIC DNA]</scope>
    <source>
        <strain evidence="3">ATCC 74030 / MF5533</strain>
    </source>
</reference>
<proteinExistence type="predicted"/>
<comment type="caution">
    <text evidence="2">The sequence shown here is derived from an EMBL/GenBank/DDBJ whole genome shotgun (WGS) entry which is preliminary data.</text>
</comment>
<evidence type="ECO:0000313" key="2">
    <source>
        <dbReference type="EMBL" id="EHL01087.1"/>
    </source>
</evidence>
<gene>
    <name evidence="2" type="ORF">M7I_2948</name>
</gene>
<feature type="compositionally biased region" description="Low complexity" evidence="1">
    <location>
        <begin position="33"/>
        <end position="43"/>
    </location>
</feature>
<dbReference type="Proteomes" id="UP000005446">
    <property type="component" value="Unassembled WGS sequence"/>
</dbReference>
<dbReference type="InParanoid" id="H0EK57"/>
<keyword evidence="3" id="KW-1185">Reference proteome</keyword>
<dbReference type="OrthoDB" id="10290277at2759"/>
<organism evidence="2 3">
    <name type="scientific">Glarea lozoyensis (strain ATCC 74030 / MF5533)</name>
    <dbReference type="NCBI Taxonomy" id="1104152"/>
    <lineage>
        <taxon>Eukaryota</taxon>
        <taxon>Fungi</taxon>
        <taxon>Dikarya</taxon>
        <taxon>Ascomycota</taxon>
        <taxon>Pezizomycotina</taxon>
        <taxon>Leotiomycetes</taxon>
        <taxon>Helotiales</taxon>
        <taxon>Helotiaceae</taxon>
        <taxon>Glarea</taxon>
    </lineage>
</organism>
<evidence type="ECO:0000256" key="1">
    <source>
        <dbReference type="SAM" id="MobiDB-lite"/>
    </source>
</evidence>
<accession>H0EK57</accession>
<sequence length="158" mass="17179">MSWELIPPAELNLAENHEAGDFAPPALASEAGSDSTQQSTTDSVSPVPLVHLVSLGICVCPIGTAYQPALVVVVVARPKTEAFIPLEKPPVIERWPEGALSYPVVFTMNNQLFCGPESINTPGGDDKTTSAYSLYPYMIEPNRRRQHSFLGSRTRLEN</sequence>
<dbReference type="EMBL" id="AGUE01000061">
    <property type="protein sequence ID" value="EHL01087.1"/>
    <property type="molecule type" value="Genomic_DNA"/>
</dbReference>